<comment type="caution">
    <text evidence="2">The sequence shown here is derived from an EMBL/GenBank/DDBJ whole genome shotgun (WGS) entry which is preliminary data.</text>
</comment>
<evidence type="ECO:0008006" key="5">
    <source>
        <dbReference type="Google" id="ProtNLM"/>
    </source>
</evidence>
<proteinExistence type="predicted"/>
<dbReference type="CDD" id="cd17033">
    <property type="entry name" value="DR1245-like"/>
    <property type="match status" value="1"/>
</dbReference>
<dbReference type="STRING" id="501571.GCA_900143195_01615"/>
<dbReference type="InterPro" id="IPR019660">
    <property type="entry name" value="Put_sensory_transdc_reg_YbjN"/>
</dbReference>
<dbReference type="AlphaFoldDB" id="A0A1Y4LTP8"/>
<dbReference type="Proteomes" id="UP000195897">
    <property type="component" value="Unassembled WGS sequence"/>
</dbReference>
<organism evidence="2 3">
    <name type="scientific">Butyricicoccus pullicaecorum</name>
    <dbReference type="NCBI Taxonomy" id="501571"/>
    <lineage>
        <taxon>Bacteria</taxon>
        <taxon>Bacillati</taxon>
        <taxon>Bacillota</taxon>
        <taxon>Clostridia</taxon>
        <taxon>Eubacteriales</taxon>
        <taxon>Butyricicoccaceae</taxon>
        <taxon>Butyricicoccus</taxon>
    </lineage>
</organism>
<gene>
    <name evidence="2" type="ORF">B5F15_04135</name>
    <name evidence="1" type="ORF">B5F17_04915</name>
</gene>
<dbReference type="EMBL" id="NFKK01000004">
    <property type="protein sequence ID" value="OUP53348.1"/>
    <property type="molecule type" value="Genomic_DNA"/>
</dbReference>
<dbReference type="EMBL" id="NFKL01000004">
    <property type="protein sequence ID" value="OUP60013.1"/>
    <property type="molecule type" value="Genomic_DNA"/>
</dbReference>
<dbReference type="Proteomes" id="UP000195326">
    <property type="component" value="Unassembled WGS sequence"/>
</dbReference>
<accession>A0A1Y4LTP8</accession>
<protein>
    <recommendedName>
        <fullName evidence="5">YbjN domain-containing protein</fullName>
    </recommendedName>
</protein>
<evidence type="ECO:0000313" key="2">
    <source>
        <dbReference type="EMBL" id="OUP60013.1"/>
    </source>
</evidence>
<evidence type="ECO:0000313" key="1">
    <source>
        <dbReference type="EMBL" id="OUP53348.1"/>
    </source>
</evidence>
<sequence length="155" mass="18030">MAFDLKQIAKYYKEDMQLNFALEEENNRIRFSMDTEAMKEVRFMAYKENPHTMLFLTYLPMKVEEDKRAAVAEYLTRANYGLHVGNFEMDMTDGEVRYKTTGVADENTMPGLDVIRRLTYVGFSMFDRYVPSLLSILYGGKTAEEAIAEAEKDMH</sequence>
<dbReference type="Pfam" id="PF10722">
    <property type="entry name" value="YbjN"/>
    <property type="match status" value="1"/>
</dbReference>
<evidence type="ECO:0000313" key="3">
    <source>
        <dbReference type="Proteomes" id="UP000195326"/>
    </source>
</evidence>
<reference evidence="3 4" key="1">
    <citation type="submission" date="2017-04" db="EMBL/GenBank/DDBJ databases">
        <title>Function of individual gut microbiota members based on whole genome sequencing of pure cultures obtained from chicken caecum.</title>
        <authorList>
            <person name="Medvecky M."/>
            <person name="Cejkova D."/>
            <person name="Polansky O."/>
            <person name="Karasova D."/>
            <person name="Kubasova T."/>
            <person name="Cizek A."/>
            <person name="Rychlik I."/>
        </authorList>
    </citation>
    <scope>NUCLEOTIDE SEQUENCE [LARGE SCALE GENOMIC DNA]</scope>
    <source>
        <strain evidence="3">An179</strain>
        <strain evidence="4">An180</strain>
    </source>
</reference>
<evidence type="ECO:0000313" key="4">
    <source>
        <dbReference type="Proteomes" id="UP000195897"/>
    </source>
</evidence>
<dbReference type="RefSeq" id="WP_016148911.1">
    <property type="nucleotide sequence ID" value="NZ_CABKSA010000003.1"/>
</dbReference>
<name>A0A1Y4LTP8_9FIRM</name>
<reference evidence="2" key="2">
    <citation type="journal article" date="2018" name="BMC Genomics">
        <title>Whole genome sequencing and function prediction of 133 gut anaerobes isolated from chicken caecum in pure cultures.</title>
        <authorList>
            <person name="Medvecky M."/>
            <person name="Cejkova D."/>
            <person name="Polansky O."/>
            <person name="Karasova D."/>
            <person name="Kubasova T."/>
            <person name="Cizek A."/>
            <person name="Rychlik I."/>
        </authorList>
    </citation>
    <scope>NUCLEOTIDE SEQUENCE</scope>
    <source>
        <strain evidence="2">An179</strain>
        <strain evidence="1">An180</strain>
    </source>
</reference>